<comment type="caution">
    <text evidence="2">The sequence shown here is derived from an EMBL/GenBank/DDBJ whole genome shotgun (WGS) entry which is preliminary data.</text>
</comment>
<accession>A0A8K0WE23</accession>
<dbReference type="AlphaFoldDB" id="A0A8K0WE23"/>
<keyword evidence="3" id="KW-1185">Reference proteome</keyword>
<keyword evidence="1" id="KW-0732">Signal</keyword>
<organism evidence="2 3">
    <name type="scientific">Fusarium tricinctum</name>
    <dbReference type="NCBI Taxonomy" id="61284"/>
    <lineage>
        <taxon>Eukaryota</taxon>
        <taxon>Fungi</taxon>
        <taxon>Dikarya</taxon>
        <taxon>Ascomycota</taxon>
        <taxon>Pezizomycotina</taxon>
        <taxon>Sordariomycetes</taxon>
        <taxon>Hypocreomycetidae</taxon>
        <taxon>Hypocreales</taxon>
        <taxon>Nectriaceae</taxon>
        <taxon>Fusarium</taxon>
        <taxon>Fusarium tricinctum species complex</taxon>
    </lineage>
</organism>
<name>A0A8K0WE23_9HYPO</name>
<feature type="chain" id="PRO_5035476705" evidence="1">
    <location>
        <begin position="22"/>
        <end position="215"/>
    </location>
</feature>
<dbReference type="Proteomes" id="UP000813427">
    <property type="component" value="Unassembled WGS sequence"/>
</dbReference>
<feature type="signal peptide" evidence="1">
    <location>
        <begin position="1"/>
        <end position="21"/>
    </location>
</feature>
<protein>
    <submittedName>
        <fullName evidence="2">Uncharacterized protein</fullName>
    </submittedName>
</protein>
<reference evidence="2" key="1">
    <citation type="journal article" date="2021" name="Nat. Commun.">
        <title>Genetic determinants of endophytism in the Arabidopsis root mycobiome.</title>
        <authorList>
            <person name="Mesny F."/>
            <person name="Miyauchi S."/>
            <person name="Thiergart T."/>
            <person name="Pickel B."/>
            <person name="Atanasova L."/>
            <person name="Karlsson M."/>
            <person name="Huettel B."/>
            <person name="Barry K.W."/>
            <person name="Haridas S."/>
            <person name="Chen C."/>
            <person name="Bauer D."/>
            <person name="Andreopoulos W."/>
            <person name="Pangilinan J."/>
            <person name="LaButti K."/>
            <person name="Riley R."/>
            <person name="Lipzen A."/>
            <person name="Clum A."/>
            <person name="Drula E."/>
            <person name="Henrissat B."/>
            <person name="Kohler A."/>
            <person name="Grigoriev I.V."/>
            <person name="Martin F.M."/>
            <person name="Hacquard S."/>
        </authorList>
    </citation>
    <scope>NUCLEOTIDE SEQUENCE</scope>
    <source>
        <strain evidence="2">MPI-SDFR-AT-0068</strain>
    </source>
</reference>
<proteinExistence type="predicted"/>
<gene>
    <name evidence="2" type="ORF">BKA59DRAFT_450159</name>
</gene>
<evidence type="ECO:0000313" key="3">
    <source>
        <dbReference type="Proteomes" id="UP000813427"/>
    </source>
</evidence>
<evidence type="ECO:0000256" key="1">
    <source>
        <dbReference type="SAM" id="SignalP"/>
    </source>
</evidence>
<evidence type="ECO:0000313" key="2">
    <source>
        <dbReference type="EMBL" id="KAH7256068.1"/>
    </source>
</evidence>
<dbReference type="EMBL" id="JAGPXF010000002">
    <property type="protein sequence ID" value="KAH7256068.1"/>
    <property type="molecule type" value="Genomic_DNA"/>
</dbReference>
<sequence>MAFTVFKALLVVATIASYASASAIPPNVDPDFWKAVMASSATYDPTLGKIKIINGSEIDIGPVDNPDFLDTLGETGQRIKKRDIFDPVFTFGSCFDWPGGSPGSKLNPYLNNFLNCVQDLKNKDKGDWTNLGPKGEWHYNYGTVAIVVRNQNSCDGQEFKMEWLWNKVMSKVWSSCPYNAQGWAAEKNRDSSGNGPLVFTIREEYTPLPKATYNC</sequence>